<dbReference type="KEGG" id="pstg:E8M01_11155"/>
<evidence type="ECO:0000313" key="3">
    <source>
        <dbReference type="Proteomes" id="UP000298781"/>
    </source>
</evidence>
<dbReference type="Gene3D" id="3.10.180.10">
    <property type="entry name" value="2,3-Dihydroxybiphenyl 1,2-Dioxygenase, domain 1"/>
    <property type="match status" value="1"/>
</dbReference>
<reference evidence="2 3" key="1">
    <citation type="submission" date="2019-04" db="EMBL/GenBank/DDBJ databases">
        <title>Phreatobacter aquaticus sp. nov.</title>
        <authorList>
            <person name="Choi A."/>
        </authorList>
    </citation>
    <scope>NUCLEOTIDE SEQUENCE [LARGE SCALE GENOMIC DNA]</scope>
    <source>
        <strain evidence="2 3">KCTC 52518</strain>
    </source>
</reference>
<proteinExistence type="predicted"/>
<protein>
    <submittedName>
        <fullName evidence="2">VOC family protein</fullName>
    </submittedName>
</protein>
<dbReference type="OrthoDB" id="9812467at2"/>
<dbReference type="Pfam" id="PF13468">
    <property type="entry name" value="Glyoxalase_3"/>
    <property type="match status" value="1"/>
</dbReference>
<feature type="domain" description="Glyoxalase-like" evidence="1">
    <location>
        <begin position="45"/>
        <end position="227"/>
    </location>
</feature>
<dbReference type="SUPFAM" id="SSF54593">
    <property type="entry name" value="Glyoxalase/Bleomycin resistance protein/Dihydroxybiphenyl dioxygenase"/>
    <property type="match status" value="1"/>
</dbReference>
<sequence length="313" mass="33339">MHGTAAALSGRRGAGRCRRCRCLARQRPSRSCGANAVSDNPVEAIDHLLTFVHDLDAAARFFDALGFTLTPESRIDGMGIVNRLILFPETSGGSANFIELMSVSDPEKLPPAMARLLTGEEGIKSMVLSFADAARAHARLNALGCGFAPPVHVRREWKVSASESVWPEFDVLLPVDDVVTFNGCRYHNVELYRRPAWTDHRNGARAFDRVDCAAGDPLAAARRLADILDRPHETTTEGGRVTLGRVALQVSAEAPGTRQPGSAARFIGYRVAGASRDQVGAVLARQGAATATAGGALVVPGGLAFGQRIEFAA</sequence>
<gene>
    <name evidence="2" type="ORF">E8M01_11155</name>
</gene>
<dbReference type="EMBL" id="CP039690">
    <property type="protein sequence ID" value="QCI69164.1"/>
    <property type="molecule type" value="Genomic_DNA"/>
</dbReference>
<evidence type="ECO:0000259" key="1">
    <source>
        <dbReference type="Pfam" id="PF13468"/>
    </source>
</evidence>
<evidence type="ECO:0000313" key="2">
    <source>
        <dbReference type="EMBL" id="QCI69164.1"/>
    </source>
</evidence>
<dbReference type="Proteomes" id="UP000298781">
    <property type="component" value="Chromosome"/>
</dbReference>
<name>A0A4D7B7A6_9HYPH</name>
<accession>A0A4D7B7A6</accession>
<keyword evidence="3" id="KW-1185">Reference proteome</keyword>
<dbReference type="AlphaFoldDB" id="A0A4D7B7A6"/>
<dbReference type="InterPro" id="IPR029068">
    <property type="entry name" value="Glyas_Bleomycin-R_OHBP_Dase"/>
</dbReference>
<dbReference type="InterPro" id="IPR025870">
    <property type="entry name" value="Glyoxalase-like_dom"/>
</dbReference>
<organism evidence="2 3">
    <name type="scientific">Phreatobacter stygius</name>
    <dbReference type="NCBI Taxonomy" id="1940610"/>
    <lineage>
        <taxon>Bacteria</taxon>
        <taxon>Pseudomonadati</taxon>
        <taxon>Pseudomonadota</taxon>
        <taxon>Alphaproteobacteria</taxon>
        <taxon>Hyphomicrobiales</taxon>
        <taxon>Phreatobacteraceae</taxon>
        <taxon>Phreatobacter</taxon>
    </lineage>
</organism>